<keyword evidence="2" id="KW-1185">Reference proteome</keyword>
<dbReference type="GeneID" id="26252136"/>
<name>W7EBQ4_BIPV3</name>
<gene>
    <name evidence="1" type="ORF">COCVIDRAFT_18212</name>
</gene>
<evidence type="ECO:0000313" key="2">
    <source>
        <dbReference type="Proteomes" id="UP000054337"/>
    </source>
</evidence>
<evidence type="ECO:0000313" key="1">
    <source>
        <dbReference type="EMBL" id="EUN24464.1"/>
    </source>
</evidence>
<accession>W7EBQ4</accession>
<sequence length="101" mass="11133">MAGQAPFHCHCTATVVAQAVPPSMITHTTSSQHLISDSPLSYYVTTLILVIELKLAVPSTCRGGHSIHSERRKYSQYKLDIPDIGTSMGVRYGLPIEFFQK</sequence>
<reference evidence="1 2" key="1">
    <citation type="journal article" date="2013" name="PLoS Genet.">
        <title>Comparative genome structure, secondary metabolite, and effector coding capacity across Cochliobolus pathogens.</title>
        <authorList>
            <person name="Condon B.J."/>
            <person name="Leng Y."/>
            <person name="Wu D."/>
            <person name="Bushley K.E."/>
            <person name="Ohm R.A."/>
            <person name="Otillar R."/>
            <person name="Martin J."/>
            <person name="Schackwitz W."/>
            <person name="Grimwood J."/>
            <person name="MohdZainudin N."/>
            <person name="Xue C."/>
            <person name="Wang R."/>
            <person name="Manning V.A."/>
            <person name="Dhillon B."/>
            <person name="Tu Z.J."/>
            <person name="Steffenson B.J."/>
            <person name="Salamov A."/>
            <person name="Sun H."/>
            <person name="Lowry S."/>
            <person name="LaButti K."/>
            <person name="Han J."/>
            <person name="Copeland A."/>
            <person name="Lindquist E."/>
            <person name="Barry K."/>
            <person name="Schmutz J."/>
            <person name="Baker S.E."/>
            <person name="Ciuffetti L.M."/>
            <person name="Grigoriev I.V."/>
            <person name="Zhong S."/>
            <person name="Turgeon B.G."/>
        </authorList>
    </citation>
    <scope>NUCLEOTIDE SEQUENCE [LARGE SCALE GENOMIC DNA]</scope>
    <source>
        <strain evidence="1 2">FI3</strain>
    </source>
</reference>
<dbReference type="RefSeq" id="XP_014553981.1">
    <property type="nucleotide sequence ID" value="XM_014698495.1"/>
</dbReference>
<protein>
    <submittedName>
        <fullName evidence="1">Uncharacterized protein</fullName>
    </submittedName>
</protein>
<proteinExistence type="predicted"/>
<dbReference type="Proteomes" id="UP000054337">
    <property type="component" value="Unassembled WGS sequence"/>
</dbReference>
<dbReference type="AlphaFoldDB" id="W7EBQ4"/>
<dbReference type="HOGENOM" id="CLU_2291204_0_0_1"/>
<organism evidence="1 2">
    <name type="scientific">Bipolaris victoriae (strain FI3)</name>
    <name type="common">Victoria blight of oats agent</name>
    <name type="synonym">Cochliobolus victoriae</name>
    <dbReference type="NCBI Taxonomy" id="930091"/>
    <lineage>
        <taxon>Eukaryota</taxon>
        <taxon>Fungi</taxon>
        <taxon>Dikarya</taxon>
        <taxon>Ascomycota</taxon>
        <taxon>Pezizomycotina</taxon>
        <taxon>Dothideomycetes</taxon>
        <taxon>Pleosporomycetidae</taxon>
        <taxon>Pleosporales</taxon>
        <taxon>Pleosporineae</taxon>
        <taxon>Pleosporaceae</taxon>
        <taxon>Bipolaris</taxon>
    </lineage>
</organism>
<dbReference type="EMBL" id="KI968767">
    <property type="protein sequence ID" value="EUN24464.1"/>
    <property type="molecule type" value="Genomic_DNA"/>
</dbReference>